<dbReference type="EMBL" id="AHGT01000048">
    <property type="protein sequence ID" value="ESU36412.1"/>
    <property type="molecule type" value="Genomic_DNA"/>
</dbReference>
<evidence type="ECO:0000259" key="8">
    <source>
        <dbReference type="Pfam" id="PF08221"/>
    </source>
</evidence>
<proteinExistence type="inferred from homology"/>
<dbReference type="PANTHER" id="PTHR12949">
    <property type="entry name" value="RNA POLYMERASE III DNA DIRECTED -RELATED"/>
    <property type="match status" value="1"/>
</dbReference>
<dbReference type="InterPro" id="IPR039748">
    <property type="entry name" value="RPC3"/>
</dbReference>
<protein>
    <recommendedName>
        <fullName evidence="5">DNA-directed RNA polymerase III subunit RPC3</fullName>
        <shortName evidence="5">RNA polymerase III subunit C3</shortName>
    </recommendedName>
</protein>
<comment type="caution">
    <text evidence="10">The sequence shown here is derived from an EMBL/GenBank/DDBJ whole genome shotgun (WGS) entry which is preliminary data.</text>
</comment>
<comment type="similarity">
    <text evidence="5">Belongs to the eukaryotic RPC3/POLR3C RNA polymerase subunit family.</text>
</comment>
<dbReference type="InterPro" id="IPR036388">
    <property type="entry name" value="WH-like_DNA-bd_sf"/>
</dbReference>
<dbReference type="Gene3D" id="1.10.10.10">
    <property type="entry name" value="Winged helix-like DNA-binding domain superfamily/Winged helix DNA-binding domain"/>
    <property type="match status" value="2"/>
</dbReference>
<feature type="domain" description="RNA polymerase III subunit RPC82-related helix-turn-helix" evidence="8">
    <location>
        <begin position="30"/>
        <end position="89"/>
    </location>
</feature>
<dbReference type="Pfam" id="PF05645">
    <property type="entry name" value="RNA_pol_Rpc82"/>
    <property type="match status" value="1"/>
</dbReference>
<evidence type="ECO:0000256" key="6">
    <source>
        <dbReference type="SAM" id="MobiDB-lite"/>
    </source>
</evidence>
<dbReference type="GO" id="GO:0006351">
    <property type="term" value="P:DNA-templated transcription"/>
    <property type="evidence" value="ECO:0007669"/>
    <property type="project" value="InterPro"/>
</dbReference>
<keyword evidence="3 5" id="KW-0804">Transcription</keyword>
<evidence type="ECO:0000256" key="5">
    <source>
        <dbReference type="RuleBase" id="RU367076"/>
    </source>
</evidence>
<dbReference type="GO" id="GO:0003697">
    <property type="term" value="F:single-stranded DNA binding"/>
    <property type="evidence" value="ECO:0007669"/>
    <property type="project" value="UniProtKB-UniRule"/>
</dbReference>
<evidence type="ECO:0000313" key="11">
    <source>
        <dbReference type="Proteomes" id="UP000018320"/>
    </source>
</evidence>
<organism evidence="10 11">
    <name type="scientific">Giardia intestinalis</name>
    <name type="common">Giardia lamblia</name>
    <dbReference type="NCBI Taxonomy" id="5741"/>
    <lineage>
        <taxon>Eukaryota</taxon>
        <taxon>Metamonada</taxon>
        <taxon>Diplomonadida</taxon>
        <taxon>Hexamitidae</taxon>
        <taxon>Giardiinae</taxon>
        <taxon>Giardia</taxon>
    </lineage>
</organism>
<sequence>MNSVSEGCLPFRPRSAPGSKHMHFSGFKSVVLSCVEEYFDTTAVAIVQYLMEVAFGTLNDLVTAVRLPPDIIKTSMMALLRHNIAFFVELPVIRNGHELSRKHMVYGVFSEQAMVRMFCPIVLPRVSDLDGLGDQLLAALTLGGSMTAPEILEVLRTMGVDVGLPRLLETLSTLLSRGVVQRSSELRERCQNLLTSVYYAHHHQSHNVKGPDSTEPPRKHSHGLHSLESDNVSDSGESYCVSVEQLIALFQEEELADYVCTVYDRDMGTVFRAALFISNSFQALGFCPFSPADVRPSTRSFNLEQLHDALMNAQYSLNATGSNFTLSFCASVLKLYVSEPKAMMHMTSDGQYIVDIDAAIERMQMAVLLRIVAERHGPMARRMFNIIRARGMMEASVVAAEGIIPRSQAVSLLTTLCTEGYLQITMLSTSVEPKVETSYFLYSINPNFSSVAANAAFTCLYNMRSKLKQIEELQFTLLASNQVQRINDQIDLIEPIYIKLVETAMLLF</sequence>
<dbReference type="VEuPathDB" id="GiardiaDB:DHA2_4155"/>
<evidence type="ECO:0000256" key="1">
    <source>
        <dbReference type="ARBA" id="ARBA00004123"/>
    </source>
</evidence>
<comment type="subcellular location">
    <subcellularLocation>
        <location evidence="1 5">Nucleus</location>
    </subcellularLocation>
</comment>
<keyword evidence="2 5" id="KW-0240">DNA-directed RNA polymerase</keyword>
<feature type="region of interest" description="Disordered" evidence="6">
    <location>
        <begin position="204"/>
        <end position="234"/>
    </location>
</feature>
<reference evidence="11" key="1">
    <citation type="submission" date="2012-02" db="EMBL/GenBank/DDBJ databases">
        <title>Genome sequencing of Giardia lamblia Genotypes A2 and B isolates (DH and GS) and comparative analysis with the genomes of Genotypes A1 and E (WB and Pig).</title>
        <authorList>
            <person name="Adam R."/>
            <person name="Dahlstrom E."/>
            <person name="Martens C."/>
            <person name="Bruno D."/>
            <person name="Barbian K."/>
            <person name="Porcella S.F."/>
            <person name="Nash T."/>
        </authorList>
    </citation>
    <scope>NUCLEOTIDE SEQUENCE</scope>
    <source>
        <strain evidence="11">DH</strain>
    </source>
</reference>
<dbReference type="InterPro" id="IPR055207">
    <property type="entry name" value="POLR3C_WHD"/>
</dbReference>
<gene>
    <name evidence="10" type="ORF">DHA2_4155</name>
</gene>
<comment type="subunit">
    <text evidence="5">Component of the RNA polymerase III (Pol III) complex consisting of 17 subunits.</text>
</comment>
<dbReference type="Pfam" id="PF22536">
    <property type="entry name" value="WHD_POLR3C"/>
    <property type="match status" value="1"/>
</dbReference>
<name>V6TDA5_GIAIN</name>
<dbReference type="PANTHER" id="PTHR12949:SF0">
    <property type="entry name" value="DNA-DIRECTED RNA POLYMERASE III SUBUNIT RPC3"/>
    <property type="match status" value="1"/>
</dbReference>
<comment type="function">
    <text evidence="5">DNA-dependent RNA polymerase catalyzes the transcription of DNA into RNA using the four ribonucleoside triphosphates as substrates. Specific core component of RNA polymerase III which synthesizes small RNAs, such as 5S rRNA and tRNAs.</text>
</comment>
<dbReference type="VEuPathDB" id="GiardiaDB:QR46_3290"/>
<evidence type="ECO:0000256" key="2">
    <source>
        <dbReference type="ARBA" id="ARBA00022478"/>
    </source>
</evidence>
<evidence type="ECO:0000256" key="4">
    <source>
        <dbReference type="ARBA" id="ARBA00023242"/>
    </source>
</evidence>
<dbReference type="InterPro" id="IPR008806">
    <property type="entry name" value="RNA_pol_III_Rpc82_C"/>
</dbReference>
<evidence type="ECO:0000259" key="7">
    <source>
        <dbReference type="Pfam" id="PF05645"/>
    </source>
</evidence>
<reference evidence="10 11" key="2">
    <citation type="journal article" date="2013" name="Genome Biol. Evol.">
        <title>Genome sequencing of Giardia lamblia genotypes A2 and B isolates (DH and GS) and comparative analysis with the genomes of genotypes A1 and E (WB and Pig).</title>
        <authorList>
            <person name="Adam R.D."/>
            <person name="Dahlstrom E.W."/>
            <person name="Martens C.A."/>
            <person name="Bruno D.P."/>
            <person name="Barbian K.D."/>
            <person name="Ricklefs S.M."/>
            <person name="Hernandez M.M."/>
            <person name="Narla N.P."/>
            <person name="Patel R.B."/>
            <person name="Porcella S.F."/>
            <person name="Nash T.E."/>
        </authorList>
    </citation>
    <scope>NUCLEOTIDE SEQUENCE [LARGE SCALE GENOMIC DNA]</scope>
    <source>
        <strain evidence="10 11">DH</strain>
    </source>
</reference>
<evidence type="ECO:0000256" key="3">
    <source>
        <dbReference type="ARBA" id="ARBA00023163"/>
    </source>
</evidence>
<dbReference type="VEuPathDB" id="GiardiaDB:GL50803_004155"/>
<evidence type="ECO:0000259" key="9">
    <source>
        <dbReference type="Pfam" id="PF22536"/>
    </source>
</evidence>
<dbReference type="Proteomes" id="UP000018320">
    <property type="component" value="Unassembled WGS sequence"/>
</dbReference>
<dbReference type="VEuPathDB" id="GiardiaDB:GL50581_1430"/>
<feature type="domain" description="RNA polymerase III Rpc82 C -terminal" evidence="7">
    <location>
        <begin position="169"/>
        <end position="363"/>
    </location>
</feature>
<keyword evidence="4 5" id="KW-0539">Nucleus</keyword>
<dbReference type="AlphaFoldDB" id="V6TDA5"/>
<feature type="domain" description="DNA-directed RNA polymerase III subunit RPC3 winged-helix" evidence="9">
    <location>
        <begin position="370"/>
        <end position="444"/>
    </location>
</feature>
<dbReference type="GO" id="GO:0005666">
    <property type="term" value="C:RNA polymerase III complex"/>
    <property type="evidence" value="ECO:0007669"/>
    <property type="project" value="UniProtKB-UniRule"/>
</dbReference>
<dbReference type="InterPro" id="IPR013197">
    <property type="entry name" value="RNA_pol_III_RPC82-rel_HTH"/>
</dbReference>
<evidence type="ECO:0000313" key="10">
    <source>
        <dbReference type="EMBL" id="ESU36412.1"/>
    </source>
</evidence>
<dbReference type="Pfam" id="PF08221">
    <property type="entry name" value="HTH_9"/>
    <property type="match status" value="1"/>
</dbReference>
<accession>V6TDA5</accession>